<dbReference type="Gene3D" id="3.30.460.10">
    <property type="entry name" value="Beta Polymerase, domain 2"/>
    <property type="match status" value="1"/>
</dbReference>
<name>A0ABW4N4Z8_9CAUL</name>
<evidence type="ECO:0000313" key="1">
    <source>
        <dbReference type="EMBL" id="MFD1784957.1"/>
    </source>
</evidence>
<dbReference type="InterPro" id="IPR043519">
    <property type="entry name" value="NT_sf"/>
</dbReference>
<evidence type="ECO:0000313" key="2">
    <source>
        <dbReference type="Proteomes" id="UP001597237"/>
    </source>
</evidence>
<dbReference type="Pfam" id="PF04439">
    <property type="entry name" value="Adenyl_transf"/>
    <property type="match status" value="1"/>
</dbReference>
<dbReference type="RefSeq" id="WP_377281919.1">
    <property type="nucleotide sequence ID" value="NZ_JBHRSI010000005.1"/>
</dbReference>
<protein>
    <submittedName>
        <fullName evidence="1">Aminoglycoside 6-adenylyltransferase</fullName>
    </submittedName>
</protein>
<dbReference type="Proteomes" id="UP001597237">
    <property type="component" value="Unassembled WGS sequence"/>
</dbReference>
<dbReference type="EMBL" id="JBHUEY010000006">
    <property type="protein sequence ID" value="MFD1784957.1"/>
    <property type="molecule type" value="Genomic_DNA"/>
</dbReference>
<dbReference type="InterPro" id="IPR007530">
    <property type="entry name" value="Aminoglycoside_adenylylTfrase"/>
</dbReference>
<reference evidence="2" key="1">
    <citation type="journal article" date="2019" name="Int. J. Syst. Evol. Microbiol.">
        <title>The Global Catalogue of Microorganisms (GCM) 10K type strain sequencing project: providing services to taxonomists for standard genome sequencing and annotation.</title>
        <authorList>
            <consortium name="The Broad Institute Genomics Platform"/>
            <consortium name="The Broad Institute Genome Sequencing Center for Infectious Disease"/>
            <person name="Wu L."/>
            <person name="Ma J."/>
        </authorList>
    </citation>
    <scope>NUCLEOTIDE SEQUENCE [LARGE SCALE GENOMIC DNA]</scope>
    <source>
        <strain evidence="2">DFY28</strain>
    </source>
</reference>
<sequence>MTRDDLLGAATEAARADPRVLAFLLTGSLATAEADAYSDIDTVMVVAPSDLPDMVAEARSWLEALTEVVLWRQVHPPYPLFHAITPEWLRFDLTIAAPDRLGLSRDRARPLLDRAGVYEALPPHPPARTLRPEAVERIVEEFLRVLALAPVALGRRDYVGAVTGNGLLRGLLIELMVAEQNPAAPPGAKSLSRVLPPEDIAVLASLPSPAATRESALAASVGLAAAFLPRARRLAESAGVTWPQRLESACRAHLRRELGLELSA</sequence>
<organism evidence="1 2">
    <name type="scientific">Phenylobacterium terrae</name>
    <dbReference type="NCBI Taxonomy" id="2665495"/>
    <lineage>
        <taxon>Bacteria</taxon>
        <taxon>Pseudomonadati</taxon>
        <taxon>Pseudomonadota</taxon>
        <taxon>Alphaproteobacteria</taxon>
        <taxon>Caulobacterales</taxon>
        <taxon>Caulobacteraceae</taxon>
        <taxon>Phenylobacterium</taxon>
    </lineage>
</organism>
<comment type="caution">
    <text evidence="1">The sequence shown here is derived from an EMBL/GenBank/DDBJ whole genome shotgun (WGS) entry which is preliminary data.</text>
</comment>
<keyword evidence="2" id="KW-1185">Reference proteome</keyword>
<dbReference type="SUPFAM" id="SSF81301">
    <property type="entry name" value="Nucleotidyltransferase"/>
    <property type="match status" value="1"/>
</dbReference>
<gene>
    <name evidence="1" type="ORF">ACFSC0_16260</name>
</gene>
<accession>A0ABW4N4Z8</accession>
<proteinExistence type="predicted"/>